<organism evidence="2 3">
    <name type="scientific">Hydnum rufescens UP504</name>
    <dbReference type="NCBI Taxonomy" id="1448309"/>
    <lineage>
        <taxon>Eukaryota</taxon>
        <taxon>Fungi</taxon>
        <taxon>Dikarya</taxon>
        <taxon>Basidiomycota</taxon>
        <taxon>Agaricomycotina</taxon>
        <taxon>Agaricomycetes</taxon>
        <taxon>Cantharellales</taxon>
        <taxon>Hydnaceae</taxon>
        <taxon>Hydnum</taxon>
    </lineage>
</organism>
<evidence type="ECO:0000313" key="2">
    <source>
        <dbReference type="EMBL" id="KAF9512326.1"/>
    </source>
</evidence>
<proteinExistence type="predicted"/>
<accession>A0A9P6AWY4</accession>
<dbReference type="AlphaFoldDB" id="A0A9P6AWY4"/>
<gene>
    <name evidence="2" type="ORF">BS47DRAFT_1383039</name>
</gene>
<feature type="region of interest" description="Disordered" evidence="1">
    <location>
        <begin position="1"/>
        <end position="47"/>
    </location>
</feature>
<reference evidence="2" key="1">
    <citation type="journal article" date="2020" name="Nat. Commun.">
        <title>Large-scale genome sequencing of mycorrhizal fungi provides insights into the early evolution of symbiotic traits.</title>
        <authorList>
            <person name="Miyauchi S."/>
            <person name="Kiss E."/>
            <person name="Kuo A."/>
            <person name="Drula E."/>
            <person name="Kohler A."/>
            <person name="Sanchez-Garcia M."/>
            <person name="Morin E."/>
            <person name="Andreopoulos B."/>
            <person name="Barry K.W."/>
            <person name="Bonito G."/>
            <person name="Buee M."/>
            <person name="Carver A."/>
            <person name="Chen C."/>
            <person name="Cichocki N."/>
            <person name="Clum A."/>
            <person name="Culley D."/>
            <person name="Crous P.W."/>
            <person name="Fauchery L."/>
            <person name="Girlanda M."/>
            <person name="Hayes R.D."/>
            <person name="Keri Z."/>
            <person name="LaButti K."/>
            <person name="Lipzen A."/>
            <person name="Lombard V."/>
            <person name="Magnuson J."/>
            <person name="Maillard F."/>
            <person name="Murat C."/>
            <person name="Nolan M."/>
            <person name="Ohm R.A."/>
            <person name="Pangilinan J."/>
            <person name="Pereira M.F."/>
            <person name="Perotto S."/>
            <person name="Peter M."/>
            <person name="Pfister S."/>
            <person name="Riley R."/>
            <person name="Sitrit Y."/>
            <person name="Stielow J.B."/>
            <person name="Szollosi G."/>
            <person name="Zifcakova L."/>
            <person name="Stursova M."/>
            <person name="Spatafora J.W."/>
            <person name="Tedersoo L."/>
            <person name="Vaario L.M."/>
            <person name="Yamada A."/>
            <person name="Yan M."/>
            <person name="Wang P."/>
            <person name="Xu J."/>
            <person name="Bruns T."/>
            <person name="Baldrian P."/>
            <person name="Vilgalys R."/>
            <person name="Dunand C."/>
            <person name="Henrissat B."/>
            <person name="Grigoriev I.V."/>
            <person name="Hibbett D."/>
            <person name="Nagy L.G."/>
            <person name="Martin F.M."/>
        </authorList>
    </citation>
    <scope>NUCLEOTIDE SEQUENCE</scope>
    <source>
        <strain evidence="2">UP504</strain>
    </source>
</reference>
<evidence type="ECO:0000256" key="1">
    <source>
        <dbReference type="SAM" id="MobiDB-lite"/>
    </source>
</evidence>
<dbReference type="Proteomes" id="UP000886523">
    <property type="component" value="Unassembled WGS sequence"/>
</dbReference>
<comment type="caution">
    <text evidence="2">The sequence shown here is derived from an EMBL/GenBank/DDBJ whole genome shotgun (WGS) entry which is preliminary data.</text>
</comment>
<protein>
    <submittedName>
        <fullName evidence="2">Uncharacterized protein</fullName>
    </submittedName>
</protein>
<name>A0A9P6AWY4_9AGAM</name>
<dbReference type="EMBL" id="MU128988">
    <property type="protein sequence ID" value="KAF9512326.1"/>
    <property type="molecule type" value="Genomic_DNA"/>
</dbReference>
<sequence length="296" mass="32294">MTDGADLSLGSSSKGKEKSSRSGPVGVKSGTEQLVPLKPSNPSRPQGLALLVGEAPPRLPFTSLTDAQKVSVLEGTILWEREEHRQVLEVTNGKVLLLQQQLEALSTRSPDPSAALRPSVLTSAPGPVDEAVLARIIAAALALPSVAGAPVTPKKAKEPVYSSLNFVDPEELERNDIIPAIVDRTIECQQFCPLSACTADVAMRYTLDSSTIPSIKKLLGQDDKATEVVDADKLMLNDLTMDKVAWEQGYHRFLRVMAKYSDEDTLVSLTFLRDFFKGHRYYDLEFPIIARCDLTC</sequence>
<evidence type="ECO:0000313" key="3">
    <source>
        <dbReference type="Proteomes" id="UP000886523"/>
    </source>
</evidence>
<keyword evidence="3" id="KW-1185">Reference proteome</keyword>